<dbReference type="AlphaFoldDB" id="A0A0F9K4E8"/>
<proteinExistence type="predicted"/>
<reference evidence="1" key="1">
    <citation type="journal article" date="2015" name="Nature">
        <title>Complex archaea that bridge the gap between prokaryotes and eukaryotes.</title>
        <authorList>
            <person name="Spang A."/>
            <person name="Saw J.H."/>
            <person name="Jorgensen S.L."/>
            <person name="Zaremba-Niedzwiedzka K."/>
            <person name="Martijn J."/>
            <person name="Lind A.E."/>
            <person name="van Eijk R."/>
            <person name="Schleper C."/>
            <person name="Guy L."/>
            <person name="Ettema T.J."/>
        </authorList>
    </citation>
    <scope>NUCLEOTIDE SEQUENCE</scope>
</reference>
<sequence length="250" mass="29514">MEFGEILKKLKKVDIQLIFEDIDKYTEGRHTVAFMVFNVNLLRAVILLAQPDSKNYSISVLNKSFIYPSNPKYEVTLIFLVTSLEIYLRQLFTALLYIKIKESKDFLYEISDIINIGVQKFKDIISIENLEELVNKLFKVVVLNFQDKDFTKAAFKKLSINLVEIIGREDKDLWRRIYSKEEEKPAKIGYIRIRNQLIHKGFQTVILLAKLLDEVFIEKAILDMTKFVYDIESEIVLKYPKKQFSTIYFR</sequence>
<accession>A0A0F9K4E8</accession>
<evidence type="ECO:0000313" key="1">
    <source>
        <dbReference type="EMBL" id="KKM69516.1"/>
    </source>
</evidence>
<gene>
    <name evidence="1" type="ORF">LCGC14_1450020</name>
</gene>
<protein>
    <submittedName>
        <fullName evidence="1">Uncharacterized protein</fullName>
    </submittedName>
</protein>
<name>A0A0F9K4E8_9ZZZZ</name>
<dbReference type="EMBL" id="LAZR01009976">
    <property type="protein sequence ID" value="KKM69516.1"/>
    <property type="molecule type" value="Genomic_DNA"/>
</dbReference>
<organism evidence="1">
    <name type="scientific">marine sediment metagenome</name>
    <dbReference type="NCBI Taxonomy" id="412755"/>
    <lineage>
        <taxon>unclassified sequences</taxon>
        <taxon>metagenomes</taxon>
        <taxon>ecological metagenomes</taxon>
    </lineage>
</organism>
<comment type="caution">
    <text evidence="1">The sequence shown here is derived from an EMBL/GenBank/DDBJ whole genome shotgun (WGS) entry which is preliminary data.</text>
</comment>